<evidence type="ECO:0000259" key="3">
    <source>
        <dbReference type="Pfam" id="PF09409"/>
    </source>
</evidence>
<feature type="transmembrane region" description="Helical" evidence="2">
    <location>
        <begin position="35"/>
        <end position="56"/>
    </location>
</feature>
<dbReference type="Gene3D" id="1.20.58.2190">
    <property type="match status" value="1"/>
</dbReference>
<dbReference type="SUPFAM" id="SSF143503">
    <property type="entry name" value="PUG domain-like"/>
    <property type="match status" value="1"/>
</dbReference>
<feature type="region of interest" description="Disordered" evidence="1">
    <location>
        <begin position="179"/>
        <end position="213"/>
    </location>
</feature>
<sequence length="403" mass="45458">MQSKWTTSALSTLATLQLAALIWFGCHYVSRYYTIWFITFVQAFWTCLFFIGDRMFAYVPLLRGPPDLYYDLKENPWLTSLVVYFVLPWVTAVIPGGRFDDRHCCDERDESWWRWWTLQNVATVALTAAVIATLVSVLVERRDQVRRLFFPALRRGRADFRISERGKIGCDALSSDDDIGNGCGQTNSDDDSADDSVETSTNFPSDNEDSRSEAESAIKSACLAIIREDAAEPGRGVNSARRLLQYLENIRRHPDEERYRRLKVSNRIFRGAIYDTAAMGVLGALGFEERDGYMEYVFDGIAECDLDVSFAMQAVNEAQEEMTRRAATAEGRQEKPGFQPTDERGQTANIQCGGQEGDLNYEQIYVRLDIGGKALALEVVGSVMSKTCLRQNNILHSGTSQLV</sequence>
<dbReference type="PROSITE" id="PS51257">
    <property type="entry name" value="PROKAR_LIPOPROTEIN"/>
    <property type="match status" value="1"/>
</dbReference>
<feature type="compositionally biased region" description="Acidic residues" evidence="1">
    <location>
        <begin position="188"/>
        <end position="197"/>
    </location>
</feature>
<evidence type="ECO:0000256" key="1">
    <source>
        <dbReference type="SAM" id="MobiDB-lite"/>
    </source>
</evidence>
<dbReference type="OrthoDB" id="60822at2759"/>
<accession>K0TGA7</accession>
<feature type="transmembrane region" description="Helical" evidence="2">
    <location>
        <begin position="116"/>
        <end position="139"/>
    </location>
</feature>
<proteinExistence type="predicted"/>
<evidence type="ECO:0000313" key="5">
    <source>
        <dbReference type="Proteomes" id="UP000266841"/>
    </source>
</evidence>
<feature type="compositionally biased region" description="Basic and acidic residues" evidence="1">
    <location>
        <begin position="331"/>
        <end position="345"/>
    </location>
</feature>
<dbReference type="CDD" id="cd09212">
    <property type="entry name" value="PUB"/>
    <property type="match status" value="1"/>
</dbReference>
<dbReference type="InterPro" id="IPR036339">
    <property type="entry name" value="PUB-like_dom_sf"/>
</dbReference>
<organism evidence="4 5">
    <name type="scientific">Thalassiosira oceanica</name>
    <name type="common">Marine diatom</name>
    <dbReference type="NCBI Taxonomy" id="159749"/>
    <lineage>
        <taxon>Eukaryota</taxon>
        <taxon>Sar</taxon>
        <taxon>Stramenopiles</taxon>
        <taxon>Ochrophyta</taxon>
        <taxon>Bacillariophyta</taxon>
        <taxon>Coscinodiscophyceae</taxon>
        <taxon>Thalassiosirophycidae</taxon>
        <taxon>Thalassiosirales</taxon>
        <taxon>Thalassiosiraceae</taxon>
        <taxon>Thalassiosira</taxon>
    </lineage>
</organism>
<gene>
    <name evidence="4" type="ORF">THAOC_02177</name>
</gene>
<dbReference type="Proteomes" id="UP000266841">
    <property type="component" value="Unassembled WGS sequence"/>
</dbReference>
<dbReference type="EMBL" id="AGNL01002547">
    <property type="protein sequence ID" value="EJK76079.1"/>
    <property type="molecule type" value="Genomic_DNA"/>
</dbReference>
<comment type="caution">
    <text evidence="4">The sequence shown here is derived from an EMBL/GenBank/DDBJ whole genome shotgun (WGS) entry which is preliminary data.</text>
</comment>
<feature type="domain" description="PUB" evidence="3">
    <location>
        <begin position="243"/>
        <end position="291"/>
    </location>
</feature>
<protein>
    <recommendedName>
        <fullName evidence="3">PUB domain-containing protein</fullName>
    </recommendedName>
</protein>
<keyword evidence="2" id="KW-0812">Transmembrane</keyword>
<reference evidence="4 5" key="1">
    <citation type="journal article" date="2012" name="Genome Biol.">
        <title>Genome and low-iron response of an oceanic diatom adapted to chronic iron limitation.</title>
        <authorList>
            <person name="Lommer M."/>
            <person name="Specht M."/>
            <person name="Roy A.S."/>
            <person name="Kraemer L."/>
            <person name="Andreson R."/>
            <person name="Gutowska M.A."/>
            <person name="Wolf J."/>
            <person name="Bergner S.V."/>
            <person name="Schilhabel M.B."/>
            <person name="Klostermeier U.C."/>
            <person name="Beiko R.G."/>
            <person name="Rosenstiel P."/>
            <person name="Hippler M."/>
            <person name="Laroche J."/>
        </authorList>
    </citation>
    <scope>NUCLEOTIDE SEQUENCE [LARGE SCALE GENOMIC DNA]</scope>
    <source>
        <strain evidence="4 5">CCMP1005</strain>
    </source>
</reference>
<dbReference type="InterPro" id="IPR018997">
    <property type="entry name" value="PUB_domain"/>
</dbReference>
<keyword evidence="2" id="KW-0472">Membrane</keyword>
<feature type="transmembrane region" description="Helical" evidence="2">
    <location>
        <begin position="77"/>
        <end position="96"/>
    </location>
</feature>
<name>K0TGA7_THAOC</name>
<dbReference type="Pfam" id="PF09409">
    <property type="entry name" value="PUB"/>
    <property type="match status" value="1"/>
</dbReference>
<evidence type="ECO:0000313" key="4">
    <source>
        <dbReference type="EMBL" id="EJK76079.1"/>
    </source>
</evidence>
<keyword evidence="5" id="KW-1185">Reference proteome</keyword>
<dbReference type="SMART" id="SM00580">
    <property type="entry name" value="PUG"/>
    <property type="match status" value="1"/>
</dbReference>
<dbReference type="AlphaFoldDB" id="K0TGA7"/>
<keyword evidence="2" id="KW-1133">Transmembrane helix</keyword>
<feature type="region of interest" description="Disordered" evidence="1">
    <location>
        <begin position="321"/>
        <end position="352"/>
    </location>
</feature>
<evidence type="ECO:0000256" key="2">
    <source>
        <dbReference type="SAM" id="Phobius"/>
    </source>
</evidence>